<name>J7S3J8_HUIN7</name>
<protein>
    <submittedName>
        <fullName evidence="4">Uncharacterized protein</fullName>
    </submittedName>
</protein>
<accession>J7S3J8</accession>
<feature type="region of interest" description="Disordered" evidence="2">
    <location>
        <begin position="298"/>
        <end position="340"/>
    </location>
</feature>
<evidence type="ECO:0000313" key="4">
    <source>
        <dbReference type="EMBL" id="CCK72667.1"/>
    </source>
</evidence>
<evidence type="ECO:0000256" key="2">
    <source>
        <dbReference type="SAM" id="MobiDB-lite"/>
    </source>
</evidence>
<dbReference type="KEGG" id="kng:KNAG_0L00440"/>
<dbReference type="OrthoDB" id="4068598at2759"/>
<evidence type="ECO:0000313" key="5">
    <source>
        <dbReference type="Proteomes" id="UP000006310"/>
    </source>
</evidence>
<dbReference type="GeneID" id="34528441"/>
<feature type="transmembrane region" description="Helical" evidence="3">
    <location>
        <begin position="494"/>
        <end position="516"/>
    </location>
</feature>
<evidence type="ECO:0000256" key="3">
    <source>
        <dbReference type="SAM" id="Phobius"/>
    </source>
</evidence>
<dbReference type="OMA" id="MEVCQER"/>
<reference evidence="4 5" key="1">
    <citation type="journal article" date="2011" name="Proc. Natl. Acad. Sci. U.S.A.">
        <title>Evolutionary erosion of yeast sex chromosomes by mating-type switching accidents.</title>
        <authorList>
            <person name="Gordon J.L."/>
            <person name="Armisen D."/>
            <person name="Proux-Wera E."/>
            <person name="Oheigeartaigh S.S."/>
            <person name="Byrne K.P."/>
            <person name="Wolfe K.H."/>
        </authorList>
    </citation>
    <scope>NUCLEOTIDE SEQUENCE [LARGE SCALE GENOMIC DNA]</scope>
    <source>
        <strain evidence="5">ATCC MYA-139 / BCRC 22969 / CBS 8797 / CCRC 22969 / KCTC 17520 / NBRC 10181 / NCYC 3082</strain>
    </source>
</reference>
<dbReference type="HOGENOM" id="CLU_526816_0_0_1"/>
<dbReference type="eggNOG" id="ENOG502SD1S">
    <property type="taxonomic scope" value="Eukaryota"/>
</dbReference>
<proteinExistence type="predicted"/>
<evidence type="ECO:0000256" key="1">
    <source>
        <dbReference type="SAM" id="Coils"/>
    </source>
</evidence>
<keyword evidence="1" id="KW-0175">Coiled coil</keyword>
<feature type="coiled-coil region" evidence="1">
    <location>
        <begin position="431"/>
        <end position="472"/>
    </location>
</feature>
<sequence>MMDSVMDRRGNVRRRPSSACLVADRMYCSGGVEAGGDGRLGSPALLRRPPQSDSLAGTAASAALLRRAPVIAVNDKPVLFARSAPGSKAGHRRYSPTFEFGAVEDDENDDDGGSFSSLHDKFSMEIAGAGFYKQMNNYSSAFGGDFSTFSFEEPQAVGVTAGSSSSSIGSALECGGPCTPLRDSHRRRSSTATVSSAFKLHSRSDIYGKQRHKRTMSSNNNSQAKRLVQEFLKVDKDPSPPRRNSSSQLNSSSSLVFENLLYRELDHSSKYSMSAVANESERSLPRTPFTDRNLASAVSSASIVGTPSTSGDHSSPPQSRESDIFSSSPEMDSSASSLDVQVKKSVKRKIPYKEHIPTAIHQLELKLRDQVQRKIVADESRLIDNLNKFDTLTTDVAQLRDQISTLKMAIKDTYLPKIRRSFDPKNSESFIHTLQDNVNTAVQELEVLEKKMQHYQRKVAQQKETMKTLESLINMGNTLREVKRNTKSVYKYRYVLFDLCILSFAIYFVMLLRSLFW</sequence>
<reference evidence="5" key="2">
    <citation type="submission" date="2012-08" db="EMBL/GenBank/DDBJ databases">
        <title>Genome sequence of Kazachstania naganishii.</title>
        <authorList>
            <person name="Gordon J.L."/>
            <person name="Armisen D."/>
            <person name="Proux-Wera E."/>
            <person name="OhEigeartaigh S.S."/>
            <person name="Byrne K.P."/>
            <person name="Wolfe K.H."/>
        </authorList>
    </citation>
    <scope>NUCLEOTIDE SEQUENCE [LARGE SCALE GENOMIC DNA]</scope>
    <source>
        <strain evidence="5">ATCC MYA-139 / BCRC 22969 / CBS 8797 / CCRC 22969 / KCTC 17520 / NBRC 10181 / NCYC 3082</strain>
    </source>
</reference>
<keyword evidence="3" id="KW-0472">Membrane</keyword>
<keyword evidence="3" id="KW-0812">Transmembrane</keyword>
<organism evidence="4 5">
    <name type="scientific">Huiozyma naganishii (strain ATCC MYA-139 / BCRC 22969 / CBS 8797 / KCTC 17520 / NBRC 10181 / NCYC 3082 / Yp74L-3)</name>
    <name type="common">Yeast</name>
    <name type="synonym">Kazachstania naganishii</name>
    <dbReference type="NCBI Taxonomy" id="1071383"/>
    <lineage>
        <taxon>Eukaryota</taxon>
        <taxon>Fungi</taxon>
        <taxon>Dikarya</taxon>
        <taxon>Ascomycota</taxon>
        <taxon>Saccharomycotina</taxon>
        <taxon>Saccharomycetes</taxon>
        <taxon>Saccharomycetales</taxon>
        <taxon>Saccharomycetaceae</taxon>
        <taxon>Huiozyma</taxon>
    </lineage>
</organism>
<dbReference type="AlphaFoldDB" id="J7S3J8"/>
<dbReference type="RefSeq" id="XP_022466912.1">
    <property type="nucleotide sequence ID" value="XM_022610635.1"/>
</dbReference>
<dbReference type="EMBL" id="HE978325">
    <property type="protein sequence ID" value="CCK72667.1"/>
    <property type="molecule type" value="Genomic_DNA"/>
</dbReference>
<feature type="compositionally biased region" description="Polar residues" evidence="2">
    <location>
        <begin position="298"/>
        <end position="319"/>
    </location>
</feature>
<keyword evidence="3" id="KW-1133">Transmembrane helix</keyword>
<gene>
    <name evidence="4" type="primary">KNAG0L00440</name>
    <name evidence="4" type="ordered locus">KNAG_0L00440</name>
</gene>
<feature type="compositionally biased region" description="Low complexity" evidence="2">
    <location>
        <begin position="326"/>
        <end position="337"/>
    </location>
</feature>
<keyword evidence="5" id="KW-1185">Reference proteome</keyword>
<dbReference type="Proteomes" id="UP000006310">
    <property type="component" value="Chromosome 12"/>
</dbReference>